<gene>
    <name evidence="3" type="ORF">B2J93_6162</name>
</gene>
<feature type="region of interest" description="Disordered" evidence="1">
    <location>
        <begin position="145"/>
        <end position="227"/>
    </location>
</feature>
<protein>
    <recommendedName>
        <fullName evidence="2">C2H2-type domain-containing protein</fullName>
    </recommendedName>
</protein>
<keyword evidence="4" id="KW-1185">Reference proteome</keyword>
<feature type="region of interest" description="Disordered" evidence="1">
    <location>
        <begin position="373"/>
        <end position="430"/>
    </location>
</feature>
<accession>A0A218ZIF2</accession>
<dbReference type="InterPro" id="IPR013087">
    <property type="entry name" value="Znf_C2H2_type"/>
</dbReference>
<dbReference type="Pfam" id="PF26176">
    <property type="entry name" value="zf_C2H2_17_2"/>
    <property type="match status" value="1"/>
</dbReference>
<dbReference type="STRING" id="503106.A0A218ZIF2"/>
<feature type="compositionally biased region" description="Polar residues" evidence="1">
    <location>
        <begin position="145"/>
        <end position="155"/>
    </location>
</feature>
<dbReference type="EMBL" id="MZNU01000006">
    <property type="protein sequence ID" value="OWP07383.1"/>
    <property type="molecule type" value="Genomic_DNA"/>
</dbReference>
<comment type="caution">
    <text evidence="3">The sequence shown here is derived from an EMBL/GenBank/DDBJ whole genome shotgun (WGS) entry which is preliminary data.</text>
</comment>
<evidence type="ECO:0000256" key="1">
    <source>
        <dbReference type="SAM" id="MobiDB-lite"/>
    </source>
</evidence>
<evidence type="ECO:0000313" key="4">
    <source>
        <dbReference type="Proteomes" id="UP000242519"/>
    </source>
</evidence>
<dbReference type="Pfam" id="PF26177">
    <property type="entry name" value="zf_C2H2_17_1st"/>
    <property type="match status" value="1"/>
</dbReference>
<evidence type="ECO:0000313" key="3">
    <source>
        <dbReference type="EMBL" id="OWP07383.1"/>
    </source>
</evidence>
<dbReference type="InterPro" id="IPR059009">
    <property type="entry name" value="Znf_C2H2_17_1st"/>
</dbReference>
<organism evidence="3 4">
    <name type="scientific">Diplocarpon coronariae</name>
    <dbReference type="NCBI Taxonomy" id="2795749"/>
    <lineage>
        <taxon>Eukaryota</taxon>
        <taxon>Fungi</taxon>
        <taxon>Dikarya</taxon>
        <taxon>Ascomycota</taxon>
        <taxon>Pezizomycotina</taxon>
        <taxon>Leotiomycetes</taxon>
        <taxon>Helotiales</taxon>
        <taxon>Drepanopezizaceae</taxon>
        <taxon>Diplocarpon</taxon>
    </lineage>
</organism>
<dbReference type="SMART" id="SM00355">
    <property type="entry name" value="ZnF_C2H2"/>
    <property type="match status" value="2"/>
</dbReference>
<proteinExistence type="predicted"/>
<feature type="domain" description="C2H2-type" evidence="2">
    <location>
        <begin position="343"/>
        <end position="373"/>
    </location>
</feature>
<dbReference type="InterPro" id="IPR059095">
    <property type="entry name" value="Znf_C2H2_17_2nd"/>
</dbReference>
<dbReference type="Proteomes" id="UP000242519">
    <property type="component" value="Unassembled WGS sequence"/>
</dbReference>
<feature type="region of interest" description="Disordered" evidence="1">
    <location>
        <begin position="1"/>
        <end position="23"/>
    </location>
</feature>
<dbReference type="OrthoDB" id="5062908at2759"/>
<dbReference type="AlphaFoldDB" id="A0A218ZIF2"/>
<dbReference type="InParanoid" id="A0A218ZIF2"/>
<evidence type="ECO:0000259" key="2">
    <source>
        <dbReference type="SMART" id="SM00355"/>
    </source>
</evidence>
<reference evidence="3 4" key="1">
    <citation type="submission" date="2017-04" db="EMBL/GenBank/DDBJ databases">
        <title>Draft genome sequence of Marssonina coronaria NL1: causal agent of apple blotch.</title>
        <authorList>
            <person name="Cheng Q."/>
        </authorList>
    </citation>
    <scope>NUCLEOTIDE SEQUENCE [LARGE SCALE GENOMIC DNA]</scope>
    <source>
        <strain evidence="3 4">NL1</strain>
    </source>
</reference>
<dbReference type="Gene3D" id="3.30.160.60">
    <property type="entry name" value="Classic Zinc Finger"/>
    <property type="match status" value="1"/>
</dbReference>
<name>A0A218ZIF2_9HELO</name>
<feature type="domain" description="C2H2-type" evidence="2">
    <location>
        <begin position="307"/>
        <end position="333"/>
    </location>
</feature>
<sequence>MSYHMSSASSDATGRSNSPDSAALYTPTQQMDLQVFNFPYPGEDLAGSHPRFNRGSTSSSVATLPVASMTAGSGYMYAIAGAQSFIPTGSNPVVSQGPVGSDSTMYHASTIIESPTMWDNGTEFLESQRSSPILFEDTWSLPQTHLATPTTNSPFEPSPTVEGLSPRYVQDNSDLVDLSPYTSAGDRVMRKPIGPRPSKVASDMAARRQRLPKTSDTSDEPLKLSRSNADFDNTARDHHLYHNVTPHADGLYHCPWENDTTANCQHKPEKLKCNYEYDYAVNPRLYNLKANNMTCISKFVDSHLKPYKCKMLPCKDLQFSSTACLLRHEREAHAMHGHGDKPFACTYEGCERGVPGNGFPRHWNLRDHMKRVHNDPGQAQTKSNASASPPPSGSSKSKKRKAGDNSELSSLDKTPKRIATPPVVKPEPQEPSLIDRYQEKHHMLQGLVSQLYDPTKADNMALLRNAWDCLKVMGQTSHRINAAPAMEGNLKQPPG</sequence>